<accession>A0A182WQF2</accession>
<evidence type="ECO:0000313" key="1">
    <source>
        <dbReference type="EnsemblMetazoa" id="AMIN014875-PA"/>
    </source>
</evidence>
<dbReference type="VEuPathDB" id="VectorBase:AMIN014875"/>
<dbReference type="EnsemblMetazoa" id="AMIN014875-RA">
    <property type="protein sequence ID" value="AMIN014875-PA"/>
    <property type="gene ID" value="AMIN014875"/>
</dbReference>
<keyword evidence="2" id="KW-1185">Reference proteome</keyword>
<protein>
    <submittedName>
        <fullName evidence="1">Uncharacterized protein</fullName>
    </submittedName>
</protein>
<proteinExistence type="predicted"/>
<name>A0A182WQF2_9DIPT</name>
<reference evidence="1" key="2">
    <citation type="submission" date="2020-05" db="UniProtKB">
        <authorList>
            <consortium name="EnsemblMetazoa"/>
        </authorList>
    </citation>
    <scope>IDENTIFICATION</scope>
    <source>
        <strain evidence="1">MINIMUS1</strain>
    </source>
</reference>
<dbReference type="AlphaFoldDB" id="A0A182WQF2"/>
<sequence length="39" mass="4460">MQFNQRQAQNITTSGVLFVVRPMREGLLTRRVKSVVSVL</sequence>
<dbReference type="Proteomes" id="UP000075920">
    <property type="component" value="Unassembled WGS sequence"/>
</dbReference>
<evidence type="ECO:0000313" key="2">
    <source>
        <dbReference type="Proteomes" id="UP000075920"/>
    </source>
</evidence>
<organism evidence="1 2">
    <name type="scientific">Anopheles minimus</name>
    <dbReference type="NCBI Taxonomy" id="112268"/>
    <lineage>
        <taxon>Eukaryota</taxon>
        <taxon>Metazoa</taxon>
        <taxon>Ecdysozoa</taxon>
        <taxon>Arthropoda</taxon>
        <taxon>Hexapoda</taxon>
        <taxon>Insecta</taxon>
        <taxon>Pterygota</taxon>
        <taxon>Neoptera</taxon>
        <taxon>Endopterygota</taxon>
        <taxon>Diptera</taxon>
        <taxon>Nematocera</taxon>
        <taxon>Culicoidea</taxon>
        <taxon>Culicidae</taxon>
        <taxon>Anophelinae</taxon>
        <taxon>Anopheles</taxon>
    </lineage>
</organism>
<reference evidence="2" key="1">
    <citation type="submission" date="2013-03" db="EMBL/GenBank/DDBJ databases">
        <title>The Genome Sequence of Anopheles minimus MINIMUS1.</title>
        <authorList>
            <consortium name="The Broad Institute Genomics Platform"/>
            <person name="Neafsey D.E."/>
            <person name="Walton C."/>
            <person name="Walker B."/>
            <person name="Young S.K."/>
            <person name="Zeng Q."/>
            <person name="Gargeya S."/>
            <person name="Fitzgerald M."/>
            <person name="Haas B."/>
            <person name="Abouelleil A."/>
            <person name="Allen A.W."/>
            <person name="Alvarado L."/>
            <person name="Arachchi H.M."/>
            <person name="Berlin A.M."/>
            <person name="Chapman S.B."/>
            <person name="Gainer-Dewar J."/>
            <person name="Goldberg J."/>
            <person name="Griggs A."/>
            <person name="Gujja S."/>
            <person name="Hansen M."/>
            <person name="Howarth C."/>
            <person name="Imamovic A."/>
            <person name="Ireland A."/>
            <person name="Larimer J."/>
            <person name="McCowan C."/>
            <person name="Murphy C."/>
            <person name="Pearson M."/>
            <person name="Poon T.W."/>
            <person name="Priest M."/>
            <person name="Roberts A."/>
            <person name="Saif S."/>
            <person name="Shea T."/>
            <person name="Sisk P."/>
            <person name="Sykes S."/>
            <person name="Wortman J."/>
            <person name="Nusbaum C."/>
            <person name="Birren B."/>
        </authorList>
    </citation>
    <scope>NUCLEOTIDE SEQUENCE [LARGE SCALE GENOMIC DNA]</scope>
    <source>
        <strain evidence="2">MINIMUS1</strain>
    </source>
</reference>